<keyword evidence="3" id="KW-1185">Reference proteome</keyword>
<organism evidence="2 3">
    <name type="scientific">Flavobacterium polysaccharolyticum</name>
    <dbReference type="NCBI Taxonomy" id="3133148"/>
    <lineage>
        <taxon>Bacteria</taxon>
        <taxon>Pseudomonadati</taxon>
        <taxon>Bacteroidota</taxon>
        <taxon>Flavobacteriia</taxon>
        <taxon>Flavobacteriales</taxon>
        <taxon>Flavobacteriaceae</taxon>
        <taxon>Flavobacterium</taxon>
    </lineage>
</organism>
<dbReference type="EMBL" id="JBCGDP010000008">
    <property type="protein sequence ID" value="MEM0576728.1"/>
    <property type="molecule type" value="Genomic_DNA"/>
</dbReference>
<evidence type="ECO:0000313" key="3">
    <source>
        <dbReference type="Proteomes" id="UP001468798"/>
    </source>
</evidence>
<protein>
    <submittedName>
        <fullName evidence="2">Uncharacterized protein</fullName>
    </submittedName>
</protein>
<accession>A0ABU9NN25</accession>
<comment type="caution">
    <text evidence="2">The sequence shown here is derived from an EMBL/GenBank/DDBJ whole genome shotgun (WGS) entry which is preliminary data.</text>
</comment>
<evidence type="ECO:0000256" key="1">
    <source>
        <dbReference type="SAM" id="MobiDB-lite"/>
    </source>
</evidence>
<evidence type="ECO:0000313" key="2">
    <source>
        <dbReference type="EMBL" id="MEM0576728.1"/>
    </source>
</evidence>
<gene>
    <name evidence="2" type="ORF">WFZ86_09470</name>
</gene>
<dbReference type="PROSITE" id="PS51257">
    <property type="entry name" value="PROKAR_LIPOPROTEIN"/>
    <property type="match status" value="1"/>
</dbReference>
<dbReference type="Proteomes" id="UP001468798">
    <property type="component" value="Unassembled WGS sequence"/>
</dbReference>
<dbReference type="RefSeq" id="WP_342691717.1">
    <property type="nucleotide sequence ID" value="NZ_JBCGDP010000008.1"/>
</dbReference>
<reference evidence="2 3" key="1">
    <citation type="submission" date="2024-03" db="EMBL/GenBank/DDBJ databases">
        <title>Two novel species of the genus Flavobacterium exhibiting potentially degradation of complex polysaccharides.</title>
        <authorList>
            <person name="Lian X."/>
        </authorList>
    </citation>
    <scope>NUCLEOTIDE SEQUENCE [LARGE SCALE GENOMIC DNA]</scope>
    <source>
        <strain evidence="2 3">N6</strain>
    </source>
</reference>
<proteinExistence type="predicted"/>
<feature type="region of interest" description="Disordered" evidence="1">
    <location>
        <begin position="147"/>
        <end position="179"/>
    </location>
</feature>
<name>A0ABU9NN25_9FLAO</name>
<sequence>MKASFSLLLLSSLVLFSCKKEEETSATNERTNVVPFTQMAAAPSTATPPATSSNSAYVGKEEKKESVMYQYKYTMVKNPNAVATTTKIVTKPGMNPPHGQPKHRCDIPVGAPLNSPVAKTATAPKTTVVTTPAVASGSNLPALLATTPEATPTPEGMNPPHGQPKHRCDIAVGAPLPKE</sequence>